<gene>
    <name evidence="3" type="ORF">A9Q02_17945</name>
</gene>
<dbReference type="PANTHER" id="PTHR45947">
    <property type="entry name" value="SULFOQUINOVOSYL TRANSFERASE SQD2"/>
    <property type="match status" value="1"/>
</dbReference>
<dbReference type="Pfam" id="PF13439">
    <property type="entry name" value="Glyco_transf_4"/>
    <property type="match status" value="1"/>
</dbReference>
<dbReference type="OrthoDB" id="9802525at2"/>
<dbReference type="SUPFAM" id="SSF53756">
    <property type="entry name" value="UDP-Glycosyltransferase/glycogen phosphorylase"/>
    <property type="match status" value="1"/>
</dbReference>
<dbReference type="RefSeq" id="WP_097654363.1">
    <property type="nucleotide sequence ID" value="NZ_LYXE01000129.1"/>
</dbReference>
<keyword evidence="4" id="KW-1185">Reference proteome</keyword>
<name>A0A2H3L326_9CHLR</name>
<dbReference type="InterPro" id="IPR001296">
    <property type="entry name" value="Glyco_trans_1"/>
</dbReference>
<dbReference type="Pfam" id="PF00534">
    <property type="entry name" value="Glycos_transf_1"/>
    <property type="match status" value="1"/>
</dbReference>
<proteinExistence type="predicted"/>
<dbReference type="AlphaFoldDB" id="A0A2H3L326"/>
<sequence length="373" mass="41465">MRISLMCETFLPDVNGVTTTLCRLLEYLQHRGHEVLLIAPHDAPSTYAGAQIIPLNGMPLPMYPEVKLTPPQPGLSAHLRRFRPDLLHLVGPAVAGVMVPFVAQNLNLPLVGSYHTDFGAYSRHYGLGFFQAGVNRWLRWIHNRCRVTLCPSTHTIKTLRQSGFRRLRLWGRGVDTEQFHPRYRSSAWREAIGCQPGESLLLYVGRVAAEKRVDLLPDALRGLDKVRLVVVGDGPFRSELERRADGLPIHFTGYLKGQELATAYASADAFVFPSDTDTFGQVIQEAMASGLPVVGARSGGTLDLVRDHQTGYLFAPGVASDLRVRLRSLIANPEQRHAMGQAGRAAAEQRSWPHVLDELLDHYATVSRQRWAA</sequence>
<keyword evidence="3" id="KW-0808">Transferase</keyword>
<dbReference type="InterPro" id="IPR028098">
    <property type="entry name" value="Glyco_trans_4-like_N"/>
</dbReference>
<dbReference type="CDD" id="cd03814">
    <property type="entry name" value="GT4-like"/>
    <property type="match status" value="1"/>
</dbReference>
<evidence type="ECO:0000259" key="1">
    <source>
        <dbReference type="Pfam" id="PF00534"/>
    </source>
</evidence>
<accession>A0A2H3L326</accession>
<dbReference type="Gene3D" id="3.40.50.2000">
    <property type="entry name" value="Glycogen Phosphorylase B"/>
    <property type="match status" value="2"/>
</dbReference>
<dbReference type="InterPro" id="IPR050194">
    <property type="entry name" value="Glycosyltransferase_grp1"/>
</dbReference>
<dbReference type="GO" id="GO:0016758">
    <property type="term" value="F:hexosyltransferase activity"/>
    <property type="evidence" value="ECO:0007669"/>
    <property type="project" value="TreeGrafter"/>
</dbReference>
<evidence type="ECO:0000313" key="4">
    <source>
        <dbReference type="Proteomes" id="UP000220922"/>
    </source>
</evidence>
<dbReference type="Proteomes" id="UP000220922">
    <property type="component" value="Unassembled WGS sequence"/>
</dbReference>
<dbReference type="PANTHER" id="PTHR45947:SF3">
    <property type="entry name" value="SULFOQUINOVOSYL TRANSFERASE SQD2"/>
    <property type="match status" value="1"/>
</dbReference>
<reference evidence="3 4" key="1">
    <citation type="submission" date="2016-05" db="EMBL/GenBank/DDBJ databases">
        <authorList>
            <person name="Lavstsen T."/>
            <person name="Jespersen J.S."/>
        </authorList>
    </citation>
    <scope>NUCLEOTIDE SEQUENCE [LARGE SCALE GENOMIC DNA]</scope>
    <source>
        <strain evidence="3 4">B7-9</strain>
    </source>
</reference>
<protein>
    <submittedName>
        <fullName evidence="3">Glycosyl transferase family 1</fullName>
    </submittedName>
</protein>
<comment type="caution">
    <text evidence="3">The sequence shown here is derived from an EMBL/GenBank/DDBJ whole genome shotgun (WGS) entry which is preliminary data.</text>
</comment>
<dbReference type="EMBL" id="LYXE01000129">
    <property type="protein sequence ID" value="PDV97537.1"/>
    <property type="molecule type" value="Genomic_DNA"/>
</dbReference>
<feature type="domain" description="Glycosyl transferase family 1" evidence="1">
    <location>
        <begin position="188"/>
        <end position="344"/>
    </location>
</feature>
<evidence type="ECO:0000259" key="2">
    <source>
        <dbReference type="Pfam" id="PF13439"/>
    </source>
</evidence>
<feature type="domain" description="Glycosyltransferase subfamily 4-like N-terminal" evidence="2">
    <location>
        <begin position="14"/>
        <end position="178"/>
    </location>
</feature>
<organism evidence="3 4">
    <name type="scientific">Candidatus Chloroploca asiatica</name>
    <dbReference type="NCBI Taxonomy" id="1506545"/>
    <lineage>
        <taxon>Bacteria</taxon>
        <taxon>Bacillati</taxon>
        <taxon>Chloroflexota</taxon>
        <taxon>Chloroflexia</taxon>
        <taxon>Chloroflexales</taxon>
        <taxon>Chloroflexineae</taxon>
        <taxon>Oscillochloridaceae</taxon>
        <taxon>Candidatus Chloroploca</taxon>
    </lineage>
</organism>
<evidence type="ECO:0000313" key="3">
    <source>
        <dbReference type="EMBL" id="PDV97537.1"/>
    </source>
</evidence>